<dbReference type="Proteomes" id="UP000244729">
    <property type="component" value="Chromosome"/>
</dbReference>
<dbReference type="AlphaFoldDB" id="A0A2S0WSS9"/>
<reference evidence="2 3" key="1">
    <citation type="submission" date="2018-04" db="EMBL/GenBank/DDBJ databases">
        <authorList>
            <person name="Li J."/>
        </authorList>
    </citation>
    <scope>NUCLEOTIDE SEQUENCE [LARGE SCALE GENOMIC DNA]</scope>
    <source>
        <strain evidence="3">30A</strain>
    </source>
</reference>
<dbReference type="OrthoDB" id="9771302at2"/>
<evidence type="ECO:0000313" key="2">
    <source>
        <dbReference type="EMBL" id="AWB94350.1"/>
    </source>
</evidence>
<organism evidence="2 3">
    <name type="scientific">Agromyces badenianii</name>
    <dbReference type="NCBI Taxonomy" id="2080742"/>
    <lineage>
        <taxon>Bacteria</taxon>
        <taxon>Bacillati</taxon>
        <taxon>Actinomycetota</taxon>
        <taxon>Actinomycetes</taxon>
        <taxon>Micrococcales</taxon>
        <taxon>Microbacteriaceae</taxon>
        <taxon>Agromyces</taxon>
    </lineage>
</organism>
<evidence type="ECO:0000313" key="3">
    <source>
        <dbReference type="Proteomes" id="UP000244729"/>
    </source>
</evidence>
<dbReference type="InterPro" id="IPR036291">
    <property type="entry name" value="NAD(P)-bd_dom_sf"/>
</dbReference>
<dbReference type="EMBL" id="CP028913">
    <property type="protein sequence ID" value="AWB94350.1"/>
    <property type="molecule type" value="Genomic_DNA"/>
</dbReference>
<dbReference type="SUPFAM" id="SSF51735">
    <property type="entry name" value="NAD(P)-binding Rossmann-fold domains"/>
    <property type="match status" value="1"/>
</dbReference>
<dbReference type="RefSeq" id="WP_108594177.1">
    <property type="nucleotide sequence ID" value="NZ_CP028913.1"/>
</dbReference>
<dbReference type="InterPro" id="IPR016040">
    <property type="entry name" value="NAD(P)-bd_dom"/>
</dbReference>
<proteinExistence type="predicted"/>
<dbReference type="Pfam" id="PF13460">
    <property type="entry name" value="NAD_binding_10"/>
    <property type="match status" value="1"/>
</dbReference>
<feature type="domain" description="NAD(P)-binding" evidence="1">
    <location>
        <begin position="8"/>
        <end position="170"/>
    </location>
</feature>
<dbReference type="KEGG" id="agm:DCE93_00575"/>
<name>A0A2S0WSS9_9MICO</name>
<dbReference type="Gene3D" id="3.40.50.720">
    <property type="entry name" value="NAD(P)-binding Rossmann-like Domain"/>
    <property type="match status" value="1"/>
</dbReference>
<gene>
    <name evidence="2" type="ORF">DCE93_00575</name>
</gene>
<protein>
    <submittedName>
        <fullName evidence="2">NmrA family transcriptional regulator</fullName>
    </submittedName>
</protein>
<dbReference type="PANTHER" id="PTHR43162">
    <property type="match status" value="1"/>
</dbReference>
<dbReference type="InterPro" id="IPR051604">
    <property type="entry name" value="Ergot_Alk_Oxidoreductase"/>
</dbReference>
<dbReference type="PANTHER" id="PTHR43162:SF1">
    <property type="entry name" value="PRESTALK A DIFFERENTIATION PROTEIN A"/>
    <property type="match status" value="1"/>
</dbReference>
<sequence>MTSILVTGGTGRLGTPTVDRLRSAGHDVRALSRHAGAGRVVGDLRSGEGVADAVADTDTVVHLATGTSGDARLMRTVVDASREAGVRHLVFVSIVGVDRIPLGYYRQKLAAEQLLEASGTGHTILRATQFHQLVAGVFDAQRWLPVVVAPTISFQPISTDDVAARLAELVAGGPAGRVADIGGPERLTARELAERWAAAKSVRRRIVPLSLPGKTFAAFAAGGNLVPGPGWGTRTFTEFLAAGPRRTPDAPA</sequence>
<evidence type="ECO:0000259" key="1">
    <source>
        <dbReference type="Pfam" id="PF13460"/>
    </source>
</evidence>
<accession>A0A2S0WSS9</accession>
<keyword evidence="3" id="KW-1185">Reference proteome</keyword>